<organism evidence="1">
    <name type="scientific">viral metagenome</name>
    <dbReference type="NCBI Taxonomy" id="1070528"/>
    <lineage>
        <taxon>unclassified sequences</taxon>
        <taxon>metagenomes</taxon>
        <taxon>organismal metagenomes</taxon>
    </lineage>
</organism>
<sequence>MAPPIRLNLMNPMGNSYAQYQYYVAQNNLNAVALNQSQGHFRAFRGGRFGSMISQVVNSKPGCSSCGK</sequence>
<protein>
    <submittedName>
        <fullName evidence="1">Uncharacterized protein</fullName>
    </submittedName>
</protein>
<name>A0A6C0JYI8_9ZZZZ</name>
<reference evidence="1" key="1">
    <citation type="journal article" date="2020" name="Nature">
        <title>Giant virus diversity and host interactions through global metagenomics.</title>
        <authorList>
            <person name="Schulz F."/>
            <person name="Roux S."/>
            <person name="Paez-Espino D."/>
            <person name="Jungbluth S."/>
            <person name="Walsh D.A."/>
            <person name="Denef V.J."/>
            <person name="McMahon K.D."/>
            <person name="Konstantinidis K.T."/>
            <person name="Eloe-Fadrosh E.A."/>
            <person name="Kyrpides N.C."/>
            <person name="Woyke T."/>
        </authorList>
    </citation>
    <scope>NUCLEOTIDE SEQUENCE</scope>
    <source>
        <strain evidence="1">GVMAG-S-1101165-83</strain>
    </source>
</reference>
<dbReference type="AlphaFoldDB" id="A0A6C0JYI8"/>
<dbReference type="EMBL" id="MN740772">
    <property type="protein sequence ID" value="QHU10835.1"/>
    <property type="molecule type" value="Genomic_DNA"/>
</dbReference>
<accession>A0A6C0JYI8</accession>
<evidence type="ECO:0000313" key="1">
    <source>
        <dbReference type="EMBL" id="QHU10835.1"/>
    </source>
</evidence>
<proteinExistence type="predicted"/>